<dbReference type="InterPro" id="IPR013099">
    <property type="entry name" value="K_chnl_dom"/>
</dbReference>
<dbReference type="AlphaFoldDB" id="A0AAV8YRP7"/>
<reference evidence="10" key="1">
    <citation type="journal article" date="2023" name="Insect Mol. Biol.">
        <title>Genome sequencing provides insights into the evolution of gene families encoding plant cell wall-degrading enzymes in longhorned beetles.</title>
        <authorList>
            <person name="Shin N.R."/>
            <person name="Okamura Y."/>
            <person name="Kirsch R."/>
            <person name="Pauchet Y."/>
        </authorList>
    </citation>
    <scope>NUCLEOTIDE SEQUENCE</scope>
    <source>
        <strain evidence="10">AMC_N1</strain>
    </source>
</reference>
<organism evidence="10 11">
    <name type="scientific">Aromia moschata</name>
    <dbReference type="NCBI Taxonomy" id="1265417"/>
    <lineage>
        <taxon>Eukaryota</taxon>
        <taxon>Metazoa</taxon>
        <taxon>Ecdysozoa</taxon>
        <taxon>Arthropoda</taxon>
        <taxon>Hexapoda</taxon>
        <taxon>Insecta</taxon>
        <taxon>Pterygota</taxon>
        <taxon>Neoptera</taxon>
        <taxon>Endopterygota</taxon>
        <taxon>Coleoptera</taxon>
        <taxon>Polyphaga</taxon>
        <taxon>Cucujiformia</taxon>
        <taxon>Chrysomeloidea</taxon>
        <taxon>Cerambycidae</taxon>
        <taxon>Cerambycinae</taxon>
        <taxon>Callichromatini</taxon>
        <taxon>Aromia</taxon>
    </lineage>
</organism>
<evidence type="ECO:0000259" key="9">
    <source>
        <dbReference type="Pfam" id="PF07885"/>
    </source>
</evidence>
<evidence type="ECO:0000256" key="4">
    <source>
        <dbReference type="ARBA" id="ARBA00022989"/>
    </source>
</evidence>
<accession>A0AAV8YRP7</accession>
<keyword evidence="3 8" id="KW-0812">Transmembrane</keyword>
<feature type="transmembrane region" description="Helical" evidence="8">
    <location>
        <begin position="76"/>
        <end position="96"/>
    </location>
</feature>
<dbReference type="Gene3D" id="1.10.287.70">
    <property type="match status" value="1"/>
</dbReference>
<dbReference type="GO" id="GO:0022841">
    <property type="term" value="F:potassium ion leak channel activity"/>
    <property type="evidence" value="ECO:0007669"/>
    <property type="project" value="TreeGrafter"/>
</dbReference>
<keyword evidence="5" id="KW-0406">Ion transport</keyword>
<evidence type="ECO:0000256" key="2">
    <source>
        <dbReference type="ARBA" id="ARBA00022448"/>
    </source>
</evidence>
<evidence type="ECO:0000256" key="5">
    <source>
        <dbReference type="ARBA" id="ARBA00023065"/>
    </source>
</evidence>
<dbReference type="PANTHER" id="PTHR11003:SF87">
    <property type="entry name" value="POTASSIUM CHANNEL DOMAIN-CONTAINING PROTEIN"/>
    <property type="match status" value="1"/>
</dbReference>
<comment type="caution">
    <text evidence="10">The sequence shown here is derived from an EMBL/GenBank/DDBJ whole genome shotgun (WGS) entry which is preliminary data.</text>
</comment>
<evidence type="ECO:0000256" key="3">
    <source>
        <dbReference type="ARBA" id="ARBA00022692"/>
    </source>
</evidence>
<evidence type="ECO:0000256" key="7">
    <source>
        <dbReference type="ARBA" id="ARBA00023303"/>
    </source>
</evidence>
<evidence type="ECO:0000313" key="11">
    <source>
        <dbReference type="Proteomes" id="UP001162162"/>
    </source>
</evidence>
<keyword evidence="6 8" id="KW-0472">Membrane</keyword>
<dbReference type="GO" id="GO:0015271">
    <property type="term" value="F:outward rectifier potassium channel activity"/>
    <property type="evidence" value="ECO:0007669"/>
    <property type="project" value="TreeGrafter"/>
</dbReference>
<dbReference type="GO" id="GO:0005886">
    <property type="term" value="C:plasma membrane"/>
    <property type="evidence" value="ECO:0007669"/>
    <property type="project" value="TreeGrafter"/>
</dbReference>
<dbReference type="EMBL" id="JAPWTK010000057">
    <property type="protein sequence ID" value="KAJ8953337.1"/>
    <property type="molecule type" value="Genomic_DNA"/>
</dbReference>
<dbReference type="PANTHER" id="PTHR11003">
    <property type="entry name" value="POTASSIUM CHANNEL, SUBFAMILY K"/>
    <property type="match status" value="1"/>
</dbReference>
<gene>
    <name evidence="10" type="ORF">NQ318_012132</name>
</gene>
<sequence length="237" mass="25851">MEYCLQQSQGPRELEQSTTLANIQKNLSIQLATELKENAEQQEAWPSAIHKYFEKHESLFLEAVGAGFGEGGGGNIWTYPGCILFAVSLLTTLGFGAPVPRTALGRGAAVLFALIGIPLHFLLILNMGNLASLKLQRLALRNSPTEIPSMPTPRWLKLFPFLAILFYYILGVVLFGFVRDRDPVQSFMFPLDFTAAGGVATVEGGGQNFLCAIPRSGCDISGNRRIPAASIRNQGHR</sequence>
<dbReference type="GO" id="GO:0030322">
    <property type="term" value="P:stabilization of membrane potential"/>
    <property type="evidence" value="ECO:0007669"/>
    <property type="project" value="TreeGrafter"/>
</dbReference>
<keyword evidence="2" id="KW-0813">Transport</keyword>
<evidence type="ECO:0000256" key="1">
    <source>
        <dbReference type="ARBA" id="ARBA00004141"/>
    </source>
</evidence>
<comment type="subcellular location">
    <subcellularLocation>
        <location evidence="1">Membrane</location>
        <topology evidence="1">Multi-pass membrane protein</topology>
    </subcellularLocation>
</comment>
<keyword evidence="4 8" id="KW-1133">Transmembrane helix</keyword>
<keyword evidence="7" id="KW-0407">Ion channel</keyword>
<evidence type="ECO:0000256" key="6">
    <source>
        <dbReference type="ARBA" id="ARBA00023136"/>
    </source>
</evidence>
<name>A0AAV8YRP7_9CUCU</name>
<keyword evidence="11" id="KW-1185">Reference proteome</keyword>
<protein>
    <recommendedName>
        <fullName evidence="9">Potassium channel domain-containing protein</fullName>
    </recommendedName>
</protein>
<dbReference type="Pfam" id="PF07885">
    <property type="entry name" value="Ion_trans_2"/>
    <property type="match status" value="1"/>
</dbReference>
<evidence type="ECO:0000313" key="10">
    <source>
        <dbReference type="EMBL" id="KAJ8953337.1"/>
    </source>
</evidence>
<dbReference type="InterPro" id="IPR003280">
    <property type="entry name" value="2pore_dom_K_chnl"/>
</dbReference>
<dbReference type="Proteomes" id="UP001162162">
    <property type="component" value="Unassembled WGS sequence"/>
</dbReference>
<feature type="domain" description="Potassium channel" evidence="9">
    <location>
        <begin position="75"/>
        <end position="130"/>
    </location>
</feature>
<feature type="transmembrane region" description="Helical" evidence="8">
    <location>
        <begin position="158"/>
        <end position="178"/>
    </location>
</feature>
<proteinExistence type="predicted"/>
<feature type="transmembrane region" description="Helical" evidence="8">
    <location>
        <begin position="108"/>
        <end position="128"/>
    </location>
</feature>
<dbReference type="SUPFAM" id="SSF81324">
    <property type="entry name" value="Voltage-gated potassium channels"/>
    <property type="match status" value="1"/>
</dbReference>
<evidence type="ECO:0000256" key="8">
    <source>
        <dbReference type="SAM" id="Phobius"/>
    </source>
</evidence>